<organism evidence="2 3">
    <name type="scientific">Pseudonocardia halophobica</name>
    <dbReference type="NCBI Taxonomy" id="29401"/>
    <lineage>
        <taxon>Bacteria</taxon>
        <taxon>Bacillati</taxon>
        <taxon>Actinomycetota</taxon>
        <taxon>Actinomycetes</taxon>
        <taxon>Pseudonocardiales</taxon>
        <taxon>Pseudonocardiaceae</taxon>
        <taxon>Pseudonocardia</taxon>
    </lineage>
</organism>
<dbReference type="Proteomes" id="UP001143463">
    <property type="component" value="Unassembled WGS sequence"/>
</dbReference>
<gene>
    <name evidence="2" type="ORF">GCM10017577_04690</name>
</gene>
<evidence type="ECO:0000256" key="1">
    <source>
        <dbReference type="SAM" id="MobiDB-lite"/>
    </source>
</evidence>
<protein>
    <submittedName>
        <fullName evidence="2">Uncharacterized protein</fullName>
    </submittedName>
</protein>
<reference evidence="2" key="1">
    <citation type="journal article" date="2014" name="Int. J. Syst. Evol. Microbiol.">
        <title>Complete genome sequence of Corynebacterium casei LMG S-19264T (=DSM 44701T), isolated from a smear-ripened cheese.</title>
        <authorList>
            <consortium name="US DOE Joint Genome Institute (JGI-PGF)"/>
            <person name="Walter F."/>
            <person name="Albersmeier A."/>
            <person name="Kalinowski J."/>
            <person name="Ruckert C."/>
        </authorList>
    </citation>
    <scope>NUCLEOTIDE SEQUENCE</scope>
    <source>
        <strain evidence="2">VKM Ac-1069</strain>
    </source>
</reference>
<feature type="compositionally biased region" description="Basic and acidic residues" evidence="1">
    <location>
        <begin position="1"/>
        <end position="13"/>
    </location>
</feature>
<evidence type="ECO:0000313" key="2">
    <source>
        <dbReference type="EMBL" id="GLL09329.1"/>
    </source>
</evidence>
<dbReference type="EMBL" id="BSFQ01000001">
    <property type="protein sequence ID" value="GLL09329.1"/>
    <property type="molecule type" value="Genomic_DNA"/>
</dbReference>
<proteinExistence type="predicted"/>
<evidence type="ECO:0000313" key="3">
    <source>
        <dbReference type="Proteomes" id="UP001143463"/>
    </source>
</evidence>
<name>A0A9W6NU22_9PSEU</name>
<sequence length="82" mass="9040">MWKSRPLPEEREVHRRRSRLRLVGGDSPAGQGREGQWASRPVVAPDLESETPEQQTAPGASEIVILKGEGDSGLHNRTDARS</sequence>
<comment type="caution">
    <text evidence="2">The sequence shown here is derived from an EMBL/GenBank/DDBJ whole genome shotgun (WGS) entry which is preliminary data.</text>
</comment>
<dbReference type="AlphaFoldDB" id="A0A9W6NU22"/>
<accession>A0A9W6NU22</accession>
<reference evidence="2" key="2">
    <citation type="submission" date="2023-01" db="EMBL/GenBank/DDBJ databases">
        <authorList>
            <person name="Sun Q."/>
            <person name="Evtushenko L."/>
        </authorList>
    </citation>
    <scope>NUCLEOTIDE SEQUENCE</scope>
    <source>
        <strain evidence="2">VKM Ac-1069</strain>
    </source>
</reference>
<feature type="region of interest" description="Disordered" evidence="1">
    <location>
        <begin position="1"/>
        <end position="61"/>
    </location>
</feature>
<keyword evidence="3" id="KW-1185">Reference proteome</keyword>